<name>A0ABS2FXH6_9FIRM</name>
<dbReference type="InterPro" id="IPR037483">
    <property type="entry name" value="YjjU-like"/>
</dbReference>
<dbReference type="Pfam" id="PF01734">
    <property type="entry name" value="Patatin"/>
    <property type="match status" value="1"/>
</dbReference>
<dbReference type="RefSeq" id="WP_204805601.1">
    <property type="nucleotide sequence ID" value="NZ_JACSNX010000029.1"/>
</dbReference>
<dbReference type="PROSITE" id="PS51635">
    <property type="entry name" value="PNPLA"/>
    <property type="match status" value="1"/>
</dbReference>
<evidence type="ECO:0000313" key="6">
    <source>
        <dbReference type="EMBL" id="MBM6852334.1"/>
    </source>
</evidence>
<dbReference type="Pfam" id="PF19890">
    <property type="entry name" value="DUF6363"/>
    <property type="match status" value="1"/>
</dbReference>
<keyword evidence="1 4" id="KW-0378">Hydrolase</keyword>
<dbReference type="Proteomes" id="UP000719500">
    <property type="component" value="Unassembled WGS sequence"/>
</dbReference>
<keyword evidence="7" id="KW-1185">Reference proteome</keyword>
<evidence type="ECO:0000313" key="7">
    <source>
        <dbReference type="Proteomes" id="UP000719500"/>
    </source>
</evidence>
<dbReference type="SUPFAM" id="SSF52151">
    <property type="entry name" value="FabD/lysophospholipase-like"/>
    <property type="match status" value="1"/>
</dbReference>
<accession>A0ABS2FXH6</accession>
<gene>
    <name evidence="6" type="ORF">H9X91_12900</name>
</gene>
<reference evidence="6 7" key="1">
    <citation type="journal article" date="2021" name="Sci. Rep.">
        <title>The distribution of antibiotic resistance genes in chicken gut microbiota commensals.</title>
        <authorList>
            <person name="Juricova H."/>
            <person name="Matiasovicova J."/>
            <person name="Kubasova T."/>
            <person name="Cejkova D."/>
            <person name="Rychlik I."/>
        </authorList>
    </citation>
    <scope>NUCLEOTIDE SEQUENCE [LARGE SCALE GENOMIC DNA]</scope>
    <source>
        <strain evidence="6 7">An411</strain>
    </source>
</reference>
<keyword evidence="3 4" id="KW-0443">Lipid metabolism</keyword>
<evidence type="ECO:0000256" key="4">
    <source>
        <dbReference type="PROSITE-ProRule" id="PRU01161"/>
    </source>
</evidence>
<keyword evidence="2 4" id="KW-0442">Lipid degradation</keyword>
<evidence type="ECO:0000256" key="3">
    <source>
        <dbReference type="ARBA" id="ARBA00023098"/>
    </source>
</evidence>
<evidence type="ECO:0000256" key="1">
    <source>
        <dbReference type="ARBA" id="ARBA00022801"/>
    </source>
</evidence>
<dbReference type="Gene3D" id="3.40.1090.10">
    <property type="entry name" value="Cytosolic phospholipase A2 catalytic domain"/>
    <property type="match status" value="1"/>
</dbReference>
<comment type="caution">
    <text evidence="6">The sequence shown here is derived from an EMBL/GenBank/DDBJ whole genome shotgun (WGS) entry which is preliminary data.</text>
</comment>
<evidence type="ECO:0000259" key="5">
    <source>
        <dbReference type="PROSITE" id="PS51635"/>
    </source>
</evidence>
<feature type="short sequence motif" description="GXSXG" evidence="4">
    <location>
        <begin position="37"/>
        <end position="41"/>
    </location>
</feature>
<dbReference type="EMBL" id="JACSNX010000029">
    <property type="protein sequence ID" value="MBM6852334.1"/>
    <property type="molecule type" value="Genomic_DNA"/>
</dbReference>
<organism evidence="6 7">
    <name type="scientific">Oscillibacter valericigenes</name>
    <dbReference type="NCBI Taxonomy" id="351091"/>
    <lineage>
        <taxon>Bacteria</taxon>
        <taxon>Bacillati</taxon>
        <taxon>Bacillota</taxon>
        <taxon>Clostridia</taxon>
        <taxon>Eubacteriales</taxon>
        <taxon>Oscillospiraceae</taxon>
        <taxon>Oscillibacter</taxon>
    </lineage>
</organism>
<dbReference type="InterPro" id="IPR045943">
    <property type="entry name" value="DUF6363"/>
</dbReference>
<feature type="active site" description="Nucleophile" evidence="4">
    <location>
        <position position="39"/>
    </location>
</feature>
<comment type="caution">
    <text evidence="4">Lacks conserved residue(s) required for the propagation of feature annotation.</text>
</comment>
<proteinExistence type="predicted"/>
<dbReference type="InterPro" id="IPR050301">
    <property type="entry name" value="NTE"/>
</dbReference>
<dbReference type="InterPro" id="IPR002641">
    <property type="entry name" value="PNPLA_dom"/>
</dbReference>
<feature type="short sequence motif" description="DGA/G" evidence="4">
    <location>
        <begin position="162"/>
        <end position="164"/>
    </location>
</feature>
<evidence type="ECO:0000256" key="2">
    <source>
        <dbReference type="ARBA" id="ARBA00022963"/>
    </source>
</evidence>
<sequence length="295" mass="33942">MKTGLVLEGGALRTIFSSGVCDAFLHEKLPMPDYTIGVSAGIAYGVSYLSQQMRRNLDLLMHYANDRRYMGWGNFFDPRNRSYFGLRFAYETIPNELVPFDYDAFEAYPGQVEAVVTNLLTGRAEYREVPRRDAHFLLLQATCAMPVLFQPIRLDGGIPYLDGGCADAIPWKRALEVGCDRVVVVLTRERSYRKEPEQMMPLFRRVYRKYPAFLEDLRTRAERYNRCREELFQLEREGRILVIAPEDTRGFSRTERDRKKILALWQDGFFAGLRAAGAVRGFWTGEAVPGETETM</sequence>
<dbReference type="CDD" id="cd07208">
    <property type="entry name" value="Pat_hypo_Ecoli_yjju_like"/>
    <property type="match status" value="1"/>
</dbReference>
<feature type="domain" description="PNPLA" evidence="5">
    <location>
        <begin position="5"/>
        <end position="175"/>
    </location>
</feature>
<dbReference type="PANTHER" id="PTHR14226:SF25">
    <property type="entry name" value="PHOSPHOESTERASE"/>
    <property type="match status" value="1"/>
</dbReference>
<dbReference type="InterPro" id="IPR016035">
    <property type="entry name" value="Acyl_Trfase/lysoPLipase"/>
</dbReference>
<dbReference type="PANTHER" id="PTHR14226">
    <property type="entry name" value="NEUROPATHY TARGET ESTERASE/SWISS CHEESE D.MELANOGASTER"/>
    <property type="match status" value="1"/>
</dbReference>
<protein>
    <submittedName>
        <fullName evidence="6">Patatin family protein</fullName>
    </submittedName>
</protein>
<feature type="active site" description="Proton acceptor" evidence="4">
    <location>
        <position position="162"/>
    </location>
</feature>